<gene>
    <name evidence="7" type="ORF">HS088_TW05G00425</name>
</gene>
<evidence type="ECO:0000313" key="7">
    <source>
        <dbReference type="EMBL" id="KAF5747698.1"/>
    </source>
</evidence>
<feature type="region of interest" description="Disordered" evidence="6">
    <location>
        <begin position="17"/>
        <end position="37"/>
    </location>
</feature>
<dbReference type="InterPro" id="IPR005202">
    <property type="entry name" value="TF_GRAS"/>
</dbReference>
<sequence>MASSCVVLGDNVSDVNGSCSNSSGRGSPMTSGSNNSSAINQIGKMARKRMASEIEVQASTTVGHEYHRLSRRTINGGSSFLASNGNNGDMSHSQNLILNYSTMLPSSTNNNFTTMTSPASGLLSATSTLPCIESPLSVPLPEPPAVCGFSGLPLFPPERNRNAGIPAVVSTAATAVTTIGSISNPNPAMDDGSATAWIDGIIKDLLHSSNNVSIPQLIQNVREIIYPCNPNLASVLEFRLRSLMEPAIGYQDRRRKESLPLPLPSHYIQQQQQQGVQGPNRSLALNLGSGALPDSMNQYLLLSQTNPQNLHNNPQQAVQPPRPHLPQPVTQHQHQPQPQPQPQEQDKSSSPETAATTPSESITVRAVAAAAKKEELRQQKRDEEGLHLLTLLLQCAEAVSADNFEEANRMLLEISQMSSPFGTSAQRVAAYFSEAMSSRLVSSCLGMYGTLPSVPHSQKIASAFQVFNGISPFIKFSHFTANQAIQEAFEREDRVHIIDLDIMQGLQWPGLFHILASRPGGPPFVRLTGLGTSAEALAATGKRLSAFAEKLGLPFEFIPVADKVGNVDVERLGVSKREAVAVHWLQHSLYDVTGSDANTLCLLQRLAPKVVTVVEQDLSHAGSFLGRFVEAIHYYSAMFDSLGASYGEESEERHVVEQQLLSREISNVLAVGGPSRSGEVKFHNWREKLQQSGFKGLSLAGNAATQATLLLGMFPSDGYTLVEDNGTLKLGWRDLCLITASAWRPFNTFTPTHHHRFAA</sequence>
<protein>
    <submittedName>
        <fullName evidence="7">GRAS family transcription factor isoform 2</fullName>
    </submittedName>
</protein>
<comment type="caution">
    <text evidence="7">The sequence shown here is derived from an EMBL/GenBank/DDBJ whole genome shotgun (WGS) entry which is preliminary data.</text>
</comment>
<accession>A0A7J7DMY5</accession>
<feature type="compositionally biased region" description="Polar residues" evidence="6">
    <location>
        <begin position="306"/>
        <end position="318"/>
    </location>
</feature>
<feature type="compositionally biased region" description="Low complexity" evidence="6">
    <location>
        <begin position="327"/>
        <end position="336"/>
    </location>
</feature>
<feature type="region of interest" description="Disordered" evidence="6">
    <location>
        <begin position="267"/>
        <end position="289"/>
    </location>
</feature>
<feature type="compositionally biased region" description="Polar residues" evidence="6">
    <location>
        <begin position="28"/>
        <end position="37"/>
    </location>
</feature>
<proteinExistence type="inferred from homology"/>
<feature type="compositionally biased region" description="Low complexity" evidence="6">
    <location>
        <begin position="269"/>
        <end position="278"/>
    </location>
</feature>
<dbReference type="Proteomes" id="UP000593562">
    <property type="component" value="Unassembled WGS sequence"/>
</dbReference>
<feature type="region of interest" description="VHIID" evidence="5">
    <location>
        <begin position="464"/>
        <end position="529"/>
    </location>
</feature>
<feature type="compositionally biased region" description="Low complexity" evidence="6">
    <location>
        <begin position="350"/>
        <end position="361"/>
    </location>
</feature>
<organism evidence="7 8">
    <name type="scientific">Tripterygium wilfordii</name>
    <name type="common">Thunder God vine</name>
    <dbReference type="NCBI Taxonomy" id="458696"/>
    <lineage>
        <taxon>Eukaryota</taxon>
        <taxon>Viridiplantae</taxon>
        <taxon>Streptophyta</taxon>
        <taxon>Embryophyta</taxon>
        <taxon>Tracheophyta</taxon>
        <taxon>Spermatophyta</taxon>
        <taxon>Magnoliopsida</taxon>
        <taxon>eudicotyledons</taxon>
        <taxon>Gunneridae</taxon>
        <taxon>Pentapetalae</taxon>
        <taxon>rosids</taxon>
        <taxon>fabids</taxon>
        <taxon>Celastrales</taxon>
        <taxon>Celastraceae</taxon>
        <taxon>Tripterygium</taxon>
    </lineage>
</organism>
<dbReference type="EMBL" id="JAAARO010000005">
    <property type="protein sequence ID" value="KAF5747698.1"/>
    <property type="molecule type" value="Genomic_DNA"/>
</dbReference>
<keyword evidence="4" id="KW-0539">Nucleus</keyword>
<keyword evidence="2" id="KW-0805">Transcription regulation</keyword>
<dbReference type="PANTHER" id="PTHR31636">
    <property type="entry name" value="OSJNBA0084A10.13 PROTEIN-RELATED"/>
    <property type="match status" value="1"/>
</dbReference>
<feature type="compositionally biased region" description="Low complexity" evidence="6">
    <location>
        <begin position="17"/>
        <end position="27"/>
    </location>
</feature>
<comment type="subcellular location">
    <subcellularLocation>
        <location evidence="1">Nucleus</location>
    </subcellularLocation>
</comment>
<name>A0A7J7DMY5_TRIWF</name>
<dbReference type="OrthoDB" id="757063at2759"/>
<keyword evidence="8" id="KW-1185">Reference proteome</keyword>
<comment type="caution">
    <text evidence="5">Lacks conserved residue(s) required for the propagation of feature annotation.</text>
</comment>
<dbReference type="Pfam" id="PF03514">
    <property type="entry name" value="GRAS"/>
    <property type="match status" value="1"/>
</dbReference>
<evidence type="ECO:0000256" key="5">
    <source>
        <dbReference type="PROSITE-ProRule" id="PRU01191"/>
    </source>
</evidence>
<comment type="similarity">
    <text evidence="5">Belongs to the GRAS family.</text>
</comment>
<evidence type="ECO:0000256" key="4">
    <source>
        <dbReference type="ARBA" id="ARBA00023242"/>
    </source>
</evidence>
<dbReference type="GO" id="GO:0005634">
    <property type="term" value="C:nucleus"/>
    <property type="evidence" value="ECO:0007669"/>
    <property type="project" value="UniProtKB-SubCell"/>
</dbReference>
<dbReference type="PROSITE" id="PS50985">
    <property type="entry name" value="GRAS"/>
    <property type="match status" value="1"/>
</dbReference>
<evidence type="ECO:0000256" key="2">
    <source>
        <dbReference type="ARBA" id="ARBA00023015"/>
    </source>
</evidence>
<feature type="short sequence motif" description="VHIID" evidence="5">
    <location>
        <begin position="495"/>
        <end position="499"/>
    </location>
</feature>
<keyword evidence="3" id="KW-0804">Transcription</keyword>
<evidence type="ECO:0000313" key="8">
    <source>
        <dbReference type="Proteomes" id="UP000593562"/>
    </source>
</evidence>
<dbReference type="InParanoid" id="A0A7J7DMY5"/>
<evidence type="ECO:0000256" key="3">
    <source>
        <dbReference type="ARBA" id="ARBA00023163"/>
    </source>
</evidence>
<dbReference type="FunCoup" id="A0A7J7DMY5">
    <property type="interactions" value="1329"/>
</dbReference>
<feature type="region of interest" description="Leucine repeat II (LRII)" evidence="5">
    <location>
        <begin position="539"/>
        <end position="571"/>
    </location>
</feature>
<feature type="short sequence motif" description="LxCxE motif" evidence="5">
    <location>
        <begin position="393"/>
        <end position="397"/>
    </location>
</feature>
<evidence type="ECO:0000256" key="1">
    <source>
        <dbReference type="ARBA" id="ARBA00004123"/>
    </source>
</evidence>
<feature type="region of interest" description="Disordered" evidence="6">
    <location>
        <begin position="306"/>
        <end position="361"/>
    </location>
</feature>
<feature type="region of interest" description="SAW" evidence="5">
    <location>
        <begin position="670"/>
        <end position="744"/>
    </location>
</feature>
<dbReference type="AlphaFoldDB" id="A0A7J7DMY5"/>
<reference evidence="7 8" key="1">
    <citation type="journal article" date="2020" name="Nat. Commun.">
        <title>Genome of Tripterygium wilfordii and identification of cytochrome P450 involved in triptolide biosynthesis.</title>
        <authorList>
            <person name="Tu L."/>
            <person name="Su P."/>
            <person name="Zhang Z."/>
            <person name="Gao L."/>
            <person name="Wang J."/>
            <person name="Hu T."/>
            <person name="Zhou J."/>
            <person name="Zhang Y."/>
            <person name="Zhao Y."/>
            <person name="Liu Y."/>
            <person name="Song Y."/>
            <person name="Tong Y."/>
            <person name="Lu Y."/>
            <person name="Yang J."/>
            <person name="Xu C."/>
            <person name="Jia M."/>
            <person name="Peters R.J."/>
            <person name="Huang L."/>
            <person name="Gao W."/>
        </authorList>
    </citation>
    <scope>NUCLEOTIDE SEQUENCE [LARGE SCALE GENOMIC DNA]</scope>
    <source>
        <strain evidence="8">cv. XIE 37</strain>
        <tissue evidence="7">Leaf</tissue>
    </source>
</reference>
<evidence type="ECO:0000256" key="6">
    <source>
        <dbReference type="SAM" id="MobiDB-lite"/>
    </source>
</evidence>